<dbReference type="AlphaFoldDB" id="A0A9P6AYL9"/>
<keyword evidence="3" id="KW-1185">Reference proteome</keyword>
<comment type="caution">
    <text evidence="2">The sequence shown here is derived from an EMBL/GenBank/DDBJ whole genome shotgun (WGS) entry which is preliminary data.</text>
</comment>
<sequence length="147" mass="16470">MSPIFFSRNHSVLALYALFVQLMETVVPRWSRSHPQSVFRHAVLPTELEDRTMRPACIMGAAGRSLWEHRTELRLHKLSSSRYGATLIKTKVRNCVGIVSTSGRPRASSIMEQVEASSFGDFYVVLISPLALTCIARRFDVCSGTRG</sequence>
<feature type="chain" id="PRO_5040394124" description="Secreted protein" evidence="1">
    <location>
        <begin position="26"/>
        <end position="147"/>
    </location>
</feature>
<name>A0A9P6AYL9_9AGAM</name>
<dbReference type="EMBL" id="MU128961">
    <property type="protein sequence ID" value="KAF9514408.1"/>
    <property type="molecule type" value="Genomic_DNA"/>
</dbReference>
<reference evidence="2" key="1">
    <citation type="journal article" date="2020" name="Nat. Commun.">
        <title>Large-scale genome sequencing of mycorrhizal fungi provides insights into the early evolution of symbiotic traits.</title>
        <authorList>
            <person name="Miyauchi S."/>
            <person name="Kiss E."/>
            <person name="Kuo A."/>
            <person name="Drula E."/>
            <person name="Kohler A."/>
            <person name="Sanchez-Garcia M."/>
            <person name="Morin E."/>
            <person name="Andreopoulos B."/>
            <person name="Barry K.W."/>
            <person name="Bonito G."/>
            <person name="Buee M."/>
            <person name="Carver A."/>
            <person name="Chen C."/>
            <person name="Cichocki N."/>
            <person name="Clum A."/>
            <person name="Culley D."/>
            <person name="Crous P.W."/>
            <person name="Fauchery L."/>
            <person name="Girlanda M."/>
            <person name="Hayes R.D."/>
            <person name="Keri Z."/>
            <person name="LaButti K."/>
            <person name="Lipzen A."/>
            <person name="Lombard V."/>
            <person name="Magnuson J."/>
            <person name="Maillard F."/>
            <person name="Murat C."/>
            <person name="Nolan M."/>
            <person name="Ohm R.A."/>
            <person name="Pangilinan J."/>
            <person name="Pereira M.F."/>
            <person name="Perotto S."/>
            <person name="Peter M."/>
            <person name="Pfister S."/>
            <person name="Riley R."/>
            <person name="Sitrit Y."/>
            <person name="Stielow J.B."/>
            <person name="Szollosi G."/>
            <person name="Zifcakova L."/>
            <person name="Stursova M."/>
            <person name="Spatafora J.W."/>
            <person name="Tedersoo L."/>
            <person name="Vaario L.M."/>
            <person name="Yamada A."/>
            <person name="Yan M."/>
            <person name="Wang P."/>
            <person name="Xu J."/>
            <person name="Bruns T."/>
            <person name="Baldrian P."/>
            <person name="Vilgalys R."/>
            <person name="Dunand C."/>
            <person name="Henrissat B."/>
            <person name="Grigoriev I.V."/>
            <person name="Hibbett D."/>
            <person name="Nagy L.G."/>
            <person name="Martin F.M."/>
        </authorList>
    </citation>
    <scope>NUCLEOTIDE SEQUENCE</scope>
    <source>
        <strain evidence="2">UP504</strain>
    </source>
</reference>
<protein>
    <recommendedName>
        <fullName evidence="4">Secreted protein</fullName>
    </recommendedName>
</protein>
<evidence type="ECO:0000313" key="3">
    <source>
        <dbReference type="Proteomes" id="UP000886523"/>
    </source>
</evidence>
<proteinExistence type="predicted"/>
<accession>A0A9P6AYL9</accession>
<evidence type="ECO:0000256" key="1">
    <source>
        <dbReference type="SAM" id="SignalP"/>
    </source>
</evidence>
<evidence type="ECO:0000313" key="2">
    <source>
        <dbReference type="EMBL" id="KAF9514408.1"/>
    </source>
</evidence>
<dbReference type="Proteomes" id="UP000886523">
    <property type="component" value="Unassembled WGS sequence"/>
</dbReference>
<gene>
    <name evidence="2" type="ORF">BS47DRAFT_881273</name>
</gene>
<organism evidence="2 3">
    <name type="scientific">Hydnum rufescens UP504</name>
    <dbReference type="NCBI Taxonomy" id="1448309"/>
    <lineage>
        <taxon>Eukaryota</taxon>
        <taxon>Fungi</taxon>
        <taxon>Dikarya</taxon>
        <taxon>Basidiomycota</taxon>
        <taxon>Agaricomycotina</taxon>
        <taxon>Agaricomycetes</taxon>
        <taxon>Cantharellales</taxon>
        <taxon>Hydnaceae</taxon>
        <taxon>Hydnum</taxon>
    </lineage>
</organism>
<keyword evidence="1" id="KW-0732">Signal</keyword>
<evidence type="ECO:0008006" key="4">
    <source>
        <dbReference type="Google" id="ProtNLM"/>
    </source>
</evidence>
<feature type="signal peptide" evidence="1">
    <location>
        <begin position="1"/>
        <end position="25"/>
    </location>
</feature>